<dbReference type="EMBL" id="JAAIUW010000012">
    <property type="protein sequence ID" value="KAF7805517.1"/>
    <property type="molecule type" value="Genomic_DNA"/>
</dbReference>
<evidence type="ECO:0000313" key="1">
    <source>
        <dbReference type="EMBL" id="KAF7805517.1"/>
    </source>
</evidence>
<proteinExistence type="predicted"/>
<name>A0A834SQP9_9FABA</name>
<accession>A0A834SQP9</accession>
<comment type="caution">
    <text evidence="1">The sequence shown here is derived from an EMBL/GenBank/DDBJ whole genome shotgun (WGS) entry which is preliminary data.</text>
</comment>
<evidence type="ECO:0000313" key="2">
    <source>
        <dbReference type="Proteomes" id="UP000634136"/>
    </source>
</evidence>
<gene>
    <name evidence="1" type="ORF">G2W53_037678</name>
</gene>
<reference evidence="1" key="1">
    <citation type="submission" date="2020-09" db="EMBL/GenBank/DDBJ databases">
        <title>Genome-Enabled Discovery of Anthraquinone Biosynthesis in Senna tora.</title>
        <authorList>
            <person name="Kang S.-H."/>
            <person name="Pandey R.P."/>
            <person name="Lee C.-M."/>
            <person name="Sim J.-S."/>
            <person name="Jeong J.-T."/>
            <person name="Choi B.-S."/>
            <person name="Jung M."/>
            <person name="Ginzburg D."/>
            <person name="Zhao K."/>
            <person name="Won S.Y."/>
            <person name="Oh T.-J."/>
            <person name="Yu Y."/>
            <person name="Kim N.-H."/>
            <person name="Lee O.R."/>
            <person name="Lee T.-H."/>
            <person name="Bashyal P."/>
            <person name="Kim T.-S."/>
            <person name="Lee W.-H."/>
            <person name="Kawkins C."/>
            <person name="Kim C.-K."/>
            <person name="Kim J.S."/>
            <person name="Ahn B.O."/>
            <person name="Rhee S.Y."/>
            <person name="Sohng J.K."/>
        </authorList>
    </citation>
    <scope>NUCLEOTIDE SEQUENCE</scope>
    <source>
        <tissue evidence="1">Leaf</tissue>
    </source>
</reference>
<organism evidence="1 2">
    <name type="scientific">Senna tora</name>
    <dbReference type="NCBI Taxonomy" id="362788"/>
    <lineage>
        <taxon>Eukaryota</taxon>
        <taxon>Viridiplantae</taxon>
        <taxon>Streptophyta</taxon>
        <taxon>Embryophyta</taxon>
        <taxon>Tracheophyta</taxon>
        <taxon>Spermatophyta</taxon>
        <taxon>Magnoliopsida</taxon>
        <taxon>eudicotyledons</taxon>
        <taxon>Gunneridae</taxon>
        <taxon>Pentapetalae</taxon>
        <taxon>rosids</taxon>
        <taxon>fabids</taxon>
        <taxon>Fabales</taxon>
        <taxon>Fabaceae</taxon>
        <taxon>Caesalpinioideae</taxon>
        <taxon>Cassia clade</taxon>
        <taxon>Senna</taxon>
    </lineage>
</organism>
<protein>
    <submittedName>
        <fullName evidence="1">Uncharacterized protein</fullName>
    </submittedName>
</protein>
<dbReference type="AlphaFoldDB" id="A0A834SQP9"/>
<sequence length="99" mass="10887">MRKGTYRERGGGSVEKLEVVDWGAYRCLRNCGRCGGARGTVERRESGEYEGARWKDAKSTICHFPGCFKCGMHGAIGTGYTAAEVNDHGMIVNYYLGDV</sequence>
<keyword evidence="2" id="KW-1185">Reference proteome</keyword>
<dbReference type="Proteomes" id="UP000634136">
    <property type="component" value="Unassembled WGS sequence"/>
</dbReference>